<dbReference type="AlphaFoldDB" id="A0A6L2NIP6"/>
<keyword evidence="2" id="KW-0175">Coiled coil</keyword>
<dbReference type="PANTHER" id="PTHR11439:SF524">
    <property type="entry name" value="RNA-DIRECTED DNA POLYMERASE, PROTEIN KINASE RLK-PELLE-DLSV FAMILY"/>
    <property type="match status" value="1"/>
</dbReference>
<keyword evidence="4" id="KW-0812">Transmembrane</keyword>
<feature type="domain" description="Trichome birefringence-like C-terminal" evidence="5">
    <location>
        <begin position="19"/>
        <end position="113"/>
    </location>
</feature>
<evidence type="ECO:0000256" key="2">
    <source>
        <dbReference type="SAM" id="Coils"/>
    </source>
</evidence>
<comment type="similarity">
    <text evidence="1">Belongs to the PC-esterase family. TBL subfamily.</text>
</comment>
<evidence type="ECO:0000259" key="5">
    <source>
        <dbReference type="Pfam" id="PF13839"/>
    </source>
</evidence>
<organism evidence="6">
    <name type="scientific">Tanacetum cinerariifolium</name>
    <name type="common">Dalmatian daisy</name>
    <name type="synonym">Chrysanthemum cinerariifolium</name>
    <dbReference type="NCBI Taxonomy" id="118510"/>
    <lineage>
        <taxon>Eukaryota</taxon>
        <taxon>Viridiplantae</taxon>
        <taxon>Streptophyta</taxon>
        <taxon>Embryophyta</taxon>
        <taxon>Tracheophyta</taxon>
        <taxon>Spermatophyta</taxon>
        <taxon>Magnoliopsida</taxon>
        <taxon>eudicotyledons</taxon>
        <taxon>Gunneridae</taxon>
        <taxon>Pentapetalae</taxon>
        <taxon>asterids</taxon>
        <taxon>campanulids</taxon>
        <taxon>Asterales</taxon>
        <taxon>Asteraceae</taxon>
        <taxon>Asteroideae</taxon>
        <taxon>Anthemideae</taxon>
        <taxon>Anthemidinae</taxon>
        <taxon>Tanacetum</taxon>
    </lineage>
</organism>
<protein>
    <submittedName>
        <fullName evidence="6">Ribonuclease H-like domain-containing protein</fullName>
    </submittedName>
</protein>
<feature type="transmembrane region" description="Helical" evidence="4">
    <location>
        <begin position="205"/>
        <end position="230"/>
    </location>
</feature>
<evidence type="ECO:0000256" key="1">
    <source>
        <dbReference type="ARBA" id="ARBA00007727"/>
    </source>
</evidence>
<dbReference type="InterPro" id="IPR026057">
    <property type="entry name" value="TBL_C"/>
</dbReference>
<keyword evidence="4" id="KW-0472">Membrane</keyword>
<accession>A0A6L2NIP6</accession>
<dbReference type="CDD" id="cd09272">
    <property type="entry name" value="RNase_HI_RT_Ty1"/>
    <property type="match status" value="1"/>
</dbReference>
<evidence type="ECO:0000256" key="4">
    <source>
        <dbReference type="SAM" id="Phobius"/>
    </source>
</evidence>
<feature type="coiled-coil region" evidence="2">
    <location>
        <begin position="756"/>
        <end position="820"/>
    </location>
</feature>
<keyword evidence="4" id="KW-1133">Transmembrane helix</keyword>
<gene>
    <name evidence="6" type="ORF">Tci_056990</name>
</gene>
<name>A0A6L2NIP6_TANCI</name>
<proteinExistence type="inferred from homology"/>
<sequence length="1070" mass="121410">MDQVNSWKWVLEKCEHEEIDPFEFMNVLKVKNVGFVGDSFNENFVVSLMRVLRVADLGSKKWKRKGAWRRGYFPKFNATVWYHRVVLLAKYDTHQQRLNKIFRMVEIQELHTTRVSGKITVVILVRDRCPRRKGDVEELWDELAKLGLGLRRFLVSMVPRLNLVPKEVMWSLGSQVESLRQKFLAPTVSSLMAYFMAILTPDSAWSFVVIDAIVGVVIVVASIGVVVVIVNGGVSHIIKLFNVSFNALGKSPDESFHNFLGVWVQRKEFKTLRDRHGNNGMSDPIRGLDTKSGVVDLTGDEDPSDEDGGTRMGDSIGVLVSLGEKTSMFKRYLVISFEESGEMFPDEAEKVRMNLKGKKTWWLRLGAGLQGDVEEIWDELAKIELGLRYCLVSMVPRLNLVPKQVMWPLGSQVKSLRDNKYVAFPALSVATATSAKESIPRLRVPSSSTDNLGAARYMLPRQETLLPELLDKAHMANCNQTRTPVDTKSKLGSDGDPISDPTLYRSLAGLLVAYTDADWAGCPTTRRSTSAEYRGVANVVAETAWLRNLLRELHTPLLSLTLIYCDNVYVIYMTANPVQHQRTKHIEIDIHFVRDMVARDFEEYTLYEPDTYRRDLLENLDTLEAVIHRAGILRMKENEVNALKVNGKQLNEEILREHETKKSFKLQLQDVQINPHKSLVIESTTLEANLNMDVNALDAGSVITESSETKSDTHDTSNSSGNYITHAVDADIKPVNDQVPFAENKDSPEFCEFLEINGLKAQLQARNSMINNLKKQIKNVHEKSNEAKVKRDIDVIEIINIELEHNVAKLLKENKTLKKHYKDLYDSIKVTRTKTIEQTTSLIARNDEFKAQLQEKGFTIATLKNKLRKLKGNSVDTKFAKPSILGKPVLQPLRNQLIVRQQNAFKSERPNFSKLQFVYQVDVNNILSKPVTPHYLPKDREHVFVKPHHVIASGSSRNSSKEIYGSNDMAHNYYLEEAKKKTHDKNMNLKPRVMHTTSLQNTTNGSKPKPRSNNLTSRSLPTFGLYTSSLLNAACKKSMNLLQKGLLVWGKLRQLPKGEYRDGPQIADMD</sequence>
<evidence type="ECO:0000256" key="3">
    <source>
        <dbReference type="SAM" id="MobiDB-lite"/>
    </source>
</evidence>
<evidence type="ECO:0000313" key="6">
    <source>
        <dbReference type="EMBL" id="GEU85012.1"/>
    </source>
</evidence>
<dbReference type="PANTHER" id="PTHR11439">
    <property type="entry name" value="GAG-POL-RELATED RETROTRANSPOSON"/>
    <property type="match status" value="1"/>
</dbReference>
<feature type="region of interest" description="Disordered" evidence="3">
    <location>
        <begin position="997"/>
        <end position="1019"/>
    </location>
</feature>
<dbReference type="EMBL" id="BKCJ010009017">
    <property type="protein sequence ID" value="GEU85012.1"/>
    <property type="molecule type" value="Genomic_DNA"/>
</dbReference>
<dbReference type="GO" id="GO:0016740">
    <property type="term" value="F:transferase activity"/>
    <property type="evidence" value="ECO:0007669"/>
    <property type="project" value="InterPro"/>
</dbReference>
<feature type="transmembrane region" description="Helical" evidence="4">
    <location>
        <begin position="183"/>
        <end position="199"/>
    </location>
</feature>
<comment type="caution">
    <text evidence="6">The sequence shown here is derived from an EMBL/GenBank/DDBJ whole genome shotgun (WGS) entry which is preliminary data.</text>
</comment>
<reference evidence="6" key="1">
    <citation type="journal article" date="2019" name="Sci. Rep.">
        <title>Draft genome of Tanacetum cinerariifolium, the natural source of mosquito coil.</title>
        <authorList>
            <person name="Yamashiro T."/>
            <person name="Shiraishi A."/>
            <person name="Satake H."/>
            <person name="Nakayama K."/>
        </authorList>
    </citation>
    <scope>NUCLEOTIDE SEQUENCE</scope>
</reference>
<dbReference type="Pfam" id="PF13839">
    <property type="entry name" value="PC-Esterase"/>
    <property type="match status" value="1"/>
</dbReference>